<keyword evidence="1" id="KW-0472">Membrane</keyword>
<sequence>MKEKMAQAQQNKKTHRRRVWTWLVLVILVLAGATAWVLYDAGMLNLRHSVNNVELVATQPAAPVQPAQPESDKPTSDEIRPACAVIEDILLKEIVDDNVADWGLQEYSANVYSILAQRGCAENAKFFTDMAMRKQTIADGLRAIQAPDDNIMKSVEYLYSDEKVCQTIEKRVLQNINTNAHEYWEFLDNANTYSVLFEYGCCDNKLAYARAALRELGLAVALMPTDKMDNDQIMTVVEICKRLGVPDSAHLMVQRLKARGYDYNFLMQIEDIIHGIR</sequence>
<evidence type="ECO:0000256" key="1">
    <source>
        <dbReference type="SAM" id="Phobius"/>
    </source>
</evidence>
<gene>
    <name evidence="2" type="ORF">IAC69_00145</name>
</gene>
<feature type="transmembrane region" description="Helical" evidence="1">
    <location>
        <begin position="20"/>
        <end position="39"/>
    </location>
</feature>
<evidence type="ECO:0000313" key="2">
    <source>
        <dbReference type="EMBL" id="MBO8424879.1"/>
    </source>
</evidence>
<keyword evidence="1" id="KW-0812">Transmembrane</keyword>
<keyword evidence="1" id="KW-1133">Transmembrane helix</keyword>
<name>A0A9D9GUD4_9PROT</name>
<protein>
    <submittedName>
        <fullName evidence="2">Uncharacterized protein</fullName>
    </submittedName>
</protein>
<dbReference type="Proteomes" id="UP000823630">
    <property type="component" value="Unassembled WGS sequence"/>
</dbReference>
<dbReference type="EMBL" id="JADINC010000004">
    <property type="protein sequence ID" value="MBO8424879.1"/>
    <property type="molecule type" value="Genomic_DNA"/>
</dbReference>
<accession>A0A9D9GUD4</accession>
<dbReference type="AlphaFoldDB" id="A0A9D9GUD4"/>
<comment type="caution">
    <text evidence="2">The sequence shown here is derived from an EMBL/GenBank/DDBJ whole genome shotgun (WGS) entry which is preliminary data.</text>
</comment>
<proteinExistence type="predicted"/>
<organism evidence="2 3">
    <name type="scientific">Candidatus Enterousia avistercoris</name>
    <dbReference type="NCBI Taxonomy" id="2840788"/>
    <lineage>
        <taxon>Bacteria</taxon>
        <taxon>Pseudomonadati</taxon>
        <taxon>Pseudomonadota</taxon>
        <taxon>Alphaproteobacteria</taxon>
        <taxon>Candidatus Enterousia</taxon>
    </lineage>
</organism>
<reference evidence="2" key="2">
    <citation type="journal article" date="2021" name="PeerJ">
        <title>Extensive microbial diversity within the chicken gut microbiome revealed by metagenomics and culture.</title>
        <authorList>
            <person name="Gilroy R."/>
            <person name="Ravi A."/>
            <person name="Getino M."/>
            <person name="Pursley I."/>
            <person name="Horton D.L."/>
            <person name="Alikhan N.F."/>
            <person name="Baker D."/>
            <person name="Gharbi K."/>
            <person name="Hall N."/>
            <person name="Watson M."/>
            <person name="Adriaenssens E.M."/>
            <person name="Foster-Nyarko E."/>
            <person name="Jarju S."/>
            <person name="Secka A."/>
            <person name="Antonio M."/>
            <person name="Oren A."/>
            <person name="Chaudhuri R.R."/>
            <person name="La Ragione R."/>
            <person name="Hildebrand F."/>
            <person name="Pallen M.J."/>
        </authorList>
    </citation>
    <scope>NUCLEOTIDE SEQUENCE</scope>
    <source>
        <strain evidence="2">8207</strain>
    </source>
</reference>
<evidence type="ECO:0000313" key="3">
    <source>
        <dbReference type="Proteomes" id="UP000823630"/>
    </source>
</evidence>
<reference evidence="2" key="1">
    <citation type="submission" date="2020-10" db="EMBL/GenBank/DDBJ databases">
        <authorList>
            <person name="Gilroy R."/>
        </authorList>
    </citation>
    <scope>NUCLEOTIDE SEQUENCE</scope>
    <source>
        <strain evidence="2">8207</strain>
    </source>
</reference>